<evidence type="ECO:0000313" key="3">
    <source>
        <dbReference type="EMBL" id="EDM29360.1"/>
    </source>
</evidence>
<keyword evidence="4" id="KW-1185">Reference proteome</keyword>
<comment type="caution">
    <text evidence="3">The sequence shown here is derived from an EMBL/GenBank/DDBJ whole genome shotgun (WGS) entry which is preliminary data.</text>
</comment>
<dbReference type="Proteomes" id="UP000004947">
    <property type="component" value="Unassembled WGS sequence"/>
</dbReference>
<dbReference type="InterPro" id="IPR003346">
    <property type="entry name" value="Transposase_20"/>
</dbReference>
<name>A6DGP3_9BACT</name>
<dbReference type="AlphaFoldDB" id="A6DGP3"/>
<reference evidence="3 4" key="1">
    <citation type="journal article" date="2010" name="J. Bacteriol.">
        <title>Genome sequence of Lentisphaera araneosa HTCC2155T, the type species of the order Lentisphaerales in the phylum Lentisphaerae.</title>
        <authorList>
            <person name="Thrash J.C."/>
            <person name="Cho J.C."/>
            <person name="Vergin K.L."/>
            <person name="Morris R.M."/>
            <person name="Giovannoni S.J."/>
        </authorList>
    </citation>
    <scope>NUCLEOTIDE SEQUENCE [LARGE SCALE GENOMIC DNA]</scope>
    <source>
        <strain evidence="3 4">HTCC2155</strain>
    </source>
</reference>
<dbReference type="PANTHER" id="PTHR33055">
    <property type="entry name" value="TRANSPOSASE FOR INSERTION SEQUENCE ELEMENT IS1111A"/>
    <property type="match status" value="1"/>
</dbReference>
<dbReference type="eggNOG" id="COG3547">
    <property type="taxonomic scope" value="Bacteria"/>
</dbReference>
<dbReference type="GO" id="GO:0003677">
    <property type="term" value="F:DNA binding"/>
    <property type="evidence" value="ECO:0007669"/>
    <property type="project" value="InterPro"/>
</dbReference>
<evidence type="ECO:0000259" key="2">
    <source>
        <dbReference type="Pfam" id="PF02371"/>
    </source>
</evidence>
<dbReference type="Pfam" id="PF01548">
    <property type="entry name" value="DEDD_Tnp_IS110"/>
    <property type="match status" value="1"/>
</dbReference>
<dbReference type="OrthoDB" id="5429596at2"/>
<dbReference type="STRING" id="313628.LNTAR_23259"/>
<sequence length="359" mass="40098">MSKITIAVPEITIGIDLGNKKHDLCVLNSMGEVVEQIQIDNHIEALHEYFEQYKNRSSIRIALEVGACSMWVSSILKEMGFKVIVANARKLRMIWGDTNKCDEKDAEKIARVARMDPKLLHGIEHRSLSAQKMLSVIRVREHFIGARTRCINCVRGILKSFGVTDLPSCASNRFGERMLAHIPDDLISTLGELLEESKDLTNRIEGLDDRIYMLSEESCPEAIKLQELPGVGPVTALTYVLTIDDPKRFQKSRDIGAFLGLTPKRDQSGEIDKQLSITKQGDRYLRALLVGSAQFILSDRSPASDLKNYGRRIASSGGRIAKKKAVVAIARKLAILMHHLWVSGGDYIPLHKQALRKAS</sequence>
<feature type="domain" description="Transposase IS116/IS110/IS902 C-terminal" evidence="2">
    <location>
        <begin position="225"/>
        <end position="297"/>
    </location>
</feature>
<dbReference type="PANTHER" id="PTHR33055:SF3">
    <property type="entry name" value="PUTATIVE TRANSPOSASE FOR IS117-RELATED"/>
    <property type="match status" value="1"/>
</dbReference>
<dbReference type="GO" id="GO:0004803">
    <property type="term" value="F:transposase activity"/>
    <property type="evidence" value="ECO:0007669"/>
    <property type="project" value="InterPro"/>
</dbReference>
<gene>
    <name evidence="3" type="ORF">LNTAR_23259</name>
</gene>
<proteinExistence type="predicted"/>
<accession>A6DGP3</accession>
<dbReference type="RefSeq" id="WP_007277080.1">
    <property type="nucleotide sequence ID" value="NZ_ABCK01000002.1"/>
</dbReference>
<dbReference type="InterPro" id="IPR047650">
    <property type="entry name" value="Transpos_IS110"/>
</dbReference>
<dbReference type="NCBIfam" id="NF033542">
    <property type="entry name" value="transpos_IS110"/>
    <property type="match status" value="1"/>
</dbReference>
<feature type="domain" description="Transposase IS110-like N-terminal" evidence="1">
    <location>
        <begin position="13"/>
        <end position="160"/>
    </location>
</feature>
<evidence type="ECO:0000313" key="4">
    <source>
        <dbReference type="Proteomes" id="UP000004947"/>
    </source>
</evidence>
<dbReference type="Pfam" id="PF02371">
    <property type="entry name" value="Transposase_20"/>
    <property type="match status" value="1"/>
</dbReference>
<dbReference type="InterPro" id="IPR002525">
    <property type="entry name" value="Transp_IS110-like_N"/>
</dbReference>
<protein>
    <submittedName>
        <fullName evidence="3">Transposase IS116/IS110/IS902</fullName>
    </submittedName>
</protein>
<dbReference type="EMBL" id="ABCK01000002">
    <property type="protein sequence ID" value="EDM29360.1"/>
    <property type="molecule type" value="Genomic_DNA"/>
</dbReference>
<organism evidence="3 4">
    <name type="scientific">Lentisphaera araneosa HTCC2155</name>
    <dbReference type="NCBI Taxonomy" id="313628"/>
    <lineage>
        <taxon>Bacteria</taxon>
        <taxon>Pseudomonadati</taxon>
        <taxon>Lentisphaerota</taxon>
        <taxon>Lentisphaeria</taxon>
        <taxon>Lentisphaerales</taxon>
        <taxon>Lentisphaeraceae</taxon>
        <taxon>Lentisphaera</taxon>
    </lineage>
</organism>
<evidence type="ECO:0000259" key="1">
    <source>
        <dbReference type="Pfam" id="PF01548"/>
    </source>
</evidence>
<dbReference type="GO" id="GO:0006313">
    <property type="term" value="P:DNA transposition"/>
    <property type="evidence" value="ECO:0007669"/>
    <property type="project" value="InterPro"/>
</dbReference>